<dbReference type="EMBL" id="MU803524">
    <property type="protein sequence ID" value="KAJ3978269.1"/>
    <property type="molecule type" value="Genomic_DNA"/>
</dbReference>
<dbReference type="InterPro" id="IPR000217">
    <property type="entry name" value="Tubulin"/>
</dbReference>
<dbReference type="AlphaFoldDB" id="A0AA38PML0"/>
<keyword evidence="5" id="KW-0547">Nucleotide-binding</keyword>
<evidence type="ECO:0000256" key="2">
    <source>
        <dbReference type="ARBA" id="ARBA00009636"/>
    </source>
</evidence>
<feature type="domain" description="Tubulin/FtsZ GTPase" evidence="8">
    <location>
        <begin position="5"/>
        <end position="114"/>
    </location>
</feature>
<comment type="similarity">
    <text evidence="2">Belongs to the tubulin family.</text>
</comment>
<dbReference type="GO" id="GO:0003924">
    <property type="term" value="F:GTPase activity"/>
    <property type="evidence" value="ECO:0007669"/>
    <property type="project" value="InterPro"/>
</dbReference>
<dbReference type="GO" id="GO:0007017">
    <property type="term" value="P:microtubule-based process"/>
    <property type="evidence" value="ECO:0007669"/>
    <property type="project" value="InterPro"/>
</dbReference>
<evidence type="ECO:0000313" key="9">
    <source>
        <dbReference type="EMBL" id="KAJ3978269.1"/>
    </source>
</evidence>
<dbReference type="Gene3D" id="3.40.50.1440">
    <property type="entry name" value="Tubulin/FtsZ, GTPase domain"/>
    <property type="match status" value="1"/>
</dbReference>
<dbReference type="GO" id="GO:0005874">
    <property type="term" value="C:microtubule"/>
    <property type="evidence" value="ECO:0007669"/>
    <property type="project" value="UniProtKB-KW"/>
</dbReference>
<dbReference type="GO" id="GO:0005525">
    <property type="term" value="F:GTP binding"/>
    <property type="evidence" value="ECO:0007669"/>
    <property type="project" value="UniProtKB-KW"/>
</dbReference>
<dbReference type="SUPFAM" id="SSF52490">
    <property type="entry name" value="Tubulin nucleotide-binding domain-like"/>
    <property type="match status" value="1"/>
</dbReference>
<evidence type="ECO:0000259" key="8">
    <source>
        <dbReference type="Pfam" id="PF00091"/>
    </source>
</evidence>
<dbReference type="GO" id="GO:0005200">
    <property type="term" value="F:structural constituent of cytoskeleton"/>
    <property type="evidence" value="ECO:0007669"/>
    <property type="project" value="InterPro"/>
</dbReference>
<dbReference type="InterPro" id="IPR036525">
    <property type="entry name" value="Tubulin/FtsZ_GTPase_sf"/>
</dbReference>
<evidence type="ECO:0000256" key="6">
    <source>
        <dbReference type="ARBA" id="ARBA00023134"/>
    </source>
</evidence>
<reference evidence="9" key="1">
    <citation type="submission" date="2022-08" db="EMBL/GenBank/DDBJ databases">
        <authorList>
            <consortium name="DOE Joint Genome Institute"/>
            <person name="Min B."/>
            <person name="Riley R."/>
            <person name="Sierra-Patev S."/>
            <person name="Naranjo-Ortiz M."/>
            <person name="Looney B."/>
            <person name="Konkel Z."/>
            <person name="Slot J.C."/>
            <person name="Sakamoto Y."/>
            <person name="Steenwyk J.L."/>
            <person name="Rokas A."/>
            <person name="Carro J."/>
            <person name="Camarero S."/>
            <person name="Ferreira P."/>
            <person name="Molpeceres G."/>
            <person name="Ruiz-Duenas F.J."/>
            <person name="Serrano A."/>
            <person name="Henrissat B."/>
            <person name="Drula E."/>
            <person name="Hughes K.W."/>
            <person name="Mata J.L."/>
            <person name="Ishikawa N.K."/>
            <person name="Vargas-Isla R."/>
            <person name="Ushijima S."/>
            <person name="Smith C.A."/>
            <person name="Ahrendt S."/>
            <person name="Andreopoulos W."/>
            <person name="He G."/>
            <person name="Labutti K."/>
            <person name="Lipzen A."/>
            <person name="Ng V."/>
            <person name="Sandor L."/>
            <person name="Barry K."/>
            <person name="Martinez A.T."/>
            <person name="Xiao Y."/>
            <person name="Gibbons J.G."/>
            <person name="Terashima K."/>
            <person name="Hibbett D.S."/>
            <person name="Grigoriev I.V."/>
        </authorList>
    </citation>
    <scope>NUCLEOTIDE SEQUENCE</scope>
    <source>
        <strain evidence="9">TFB7829</strain>
    </source>
</reference>
<dbReference type="InterPro" id="IPR003008">
    <property type="entry name" value="Tubulin_FtsZ_GTPase"/>
</dbReference>
<protein>
    <submittedName>
        <fullName evidence="9">Beta-tubulin</fullName>
    </submittedName>
</protein>
<comment type="subcellular location">
    <subcellularLocation>
        <location evidence="1">Cytoplasm</location>
        <location evidence="1">Cytoskeleton</location>
    </subcellularLocation>
</comment>
<organism evidence="9 10">
    <name type="scientific">Lentinula detonsa</name>
    <dbReference type="NCBI Taxonomy" id="2804962"/>
    <lineage>
        <taxon>Eukaryota</taxon>
        <taxon>Fungi</taxon>
        <taxon>Dikarya</taxon>
        <taxon>Basidiomycota</taxon>
        <taxon>Agaricomycotina</taxon>
        <taxon>Agaricomycetes</taxon>
        <taxon>Agaricomycetidae</taxon>
        <taxon>Agaricales</taxon>
        <taxon>Marasmiineae</taxon>
        <taxon>Omphalotaceae</taxon>
        <taxon>Lentinula</taxon>
    </lineage>
</organism>
<evidence type="ECO:0000256" key="1">
    <source>
        <dbReference type="ARBA" id="ARBA00004245"/>
    </source>
</evidence>
<keyword evidence="7" id="KW-0206">Cytoskeleton</keyword>
<comment type="caution">
    <text evidence="9">The sequence shown here is derived from an EMBL/GenBank/DDBJ whole genome shotgun (WGS) entry which is preliminary data.</text>
</comment>
<evidence type="ECO:0000256" key="3">
    <source>
        <dbReference type="ARBA" id="ARBA00011747"/>
    </source>
</evidence>
<dbReference type="Pfam" id="PF00091">
    <property type="entry name" value="Tubulin"/>
    <property type="match status" value="1"/>
</dbReference>
<dbReference type="PRINTS" id="PR01161">
    <property type="entry name" value="TUBULIN"/>
</dbReference>
<accession>A0AA38PML0</accession>
<keyword evidence="7" id="KW-0963">Cytoplasm</keyword>
<keyword evidence="6" id="KW-0342">GTP-binding</keyword>
<proteinExistence type="inferred from homology"/>
<dbReference type="Proteomes" id="UP001163850">
    <property type="component" value="Unassembled WGS sequence"/>
</dbReference>
<dbReference type="InterPro" id="IPR002453">
    <property type="entry name" value="Beta_tubulin"/>
</dbReference>
<keyword evidence="4" id="KW-0493">Microtubule</keyword>
<sequence length="114" mass="12606">MLLAEHGLDYDGAYKGNDPLQFQRVGVYFNEVEHGGVRRYVPRSTQIDLEAGVCNRLRSGPIGGLFRPDTFVTGEPGAGNNWARGFYTEGAELIDPLLDTIRRQAEACDTLQGF</sequence>
<feature type="non-terminal residue" evidence="9">
    <location>
        <position position="1"/>
    </location>
</feature>
<gene>
    <name evidence="9" type="ORF">F5890DRAFT_330840</name>
</gene>
<name>A0AA38PML0_9AGAR</name>
<dbReference type="PRINTS" id="PR01163">
    <property type="entry name" value="BETATUBULIN"/>
</dbReference>
<comment type="subunit">
    <text evidence="3">Dimer of alpha and beta chains. A typical microtubule is a hollow water-filled tube with an outer diameter of 25 nm and an inner diameter of 15 nM. Alpha-beta heterodimers associate head-to-tail to form protofilaments running lengthwise along the microtubule wall with the beta-tubulin subunit facing the microtubule plus end conferring a structural polarity. Microtubules usually have 13 protofilaments but different protofilament numbers can be found in some organisms and specialized cells.</text>
</comment>
<evidence type="ECO:0000256" key="4">
    <source>
        <dbReference type="ARBA" id="ARBA00022701"/>
    </source>
</evidence>
<evidence type="ECO:0000256" key="5">
    <source>
        <dbReference type="ARBA" id="ARBA00022741"/>
    </source>
</evidence>
<dbReference type="PANTHER" id="PTHR11588">
    <property type="entry name" value="TUBULIN"/>
    <property type="match status" value="1"/>
</dbReference>
<evidence type="ECO:0000313" key="10">
    <source>
        <dbReference type="Proteomes" id="UP001163850"/>
    </source>
</evidence>
<evidence type="ECO:0000256" key="7">
    <source>
        <dbReference type="ARBA" id="ARBA00023212"/>
    </source>
</evidence>